<gene>
    <name evidence="1" type="ORF">K2173_024592</name>
</gene>
<dbReference type="EMBL" id="JAIWQS010000009">
    <property type="protein sequence ID" value="KAJ8756045.1"/>
    <property type="molecule type" value="Genomic_DNA"/>
</dbReference>
<keyword evidence="2" id="KW-1185">Reference proteome</keyword>
<accession>A0AAV8SVU6</accession>
<evidence type="ECO:0000313" key="2">
    <source>
        <dbReference type="Proteomes" id="UP001159364"/>
    </source>
</evidence>
<dbReference type="Proteomes" id="UP001159364">
    <property type="component" value="Linkage Group LG09"/>
</dbReference>
<proteinExistence type="predicted"/>
<dbReference type="AlphaFoldDB" id="A0AAV8SVU6"/>
<reference evidence="1 2" key="1">
    <citation type="submission" date="2021-09" db="EMBL/GenBank/DDBJ databases">
        <title>Genomic insights and catalytic innovation underlie evolution of tropane alkaloids biosynthesis.</title>
        <authorList>
            <person name="Wang Y.-J."/>
            <person name="Tian T."/>
            <person name="Huang J.-P."/>
            <person name="Huang S.-X."/>
        </authorList>
    </citation>
    <scope>NUCLEOTIDE SEQUENCE [LARGE SCALE GENOMIC DNA]</scope>
    <source>
        <strain evidence="1">KIB-2018</strain>
        <tissue evidence="1">Leaf</tissue>
    </source>
</reference>
<dbReference type="PANTHER" id="PTHR33265">
    <property type="entry name" value="AVR9/CF-9 RAPIDLY ELICITED PROTEIN-RELATED"/>
    <property type="match status" value="1"/>
</dbReference>
<evidence type="ECO:0000313" key="1">
    <source>
        <dbReference type="EMBL" id="KAJ8756045.1"/>
    </source>
</evidence>
<sequence>MSKGDSTEKMERNLPIIAKRVWRMVRVILFMVRKGISKSKLFVDLNVMLKRGNKIATKAIGNLMFHHHHHHDHLRHVSFPAAPHEYEFSCSNTPTYTLPFNFNNKRRSNHHNQSGFFACAFHPPPTEDDDATTMTAVKLALEMLNNHDGGEVAASPVLPGFGKSPMVRQLRITDSPFPIRDADDDNGVVDKKAEEFIERFYRQLSLQRKMSG</sequence>
<dbReference type="InterPro" id="IPR008480">
    <property type="entry name" value="DUF761_pln"/>
</dbReference>
<dbReference type="PANTHER" id="PTHR33265:SF8">
    <property type="entry name" value="AVR9_CF-9 RAPIDLY ELICITED PROTEIN 146"/>
    <property type="match status" value="1"/>
</dbReference>
<comment type="caution">
    <text evidence="1">The sequence shown here is derived from an EMBL/GenBank/DDBJ whole genome shotgun (WGS) entry which is preliminary data.</text>
</comment>
<name>A0AAV8SVU6_9ROSI</name>
<protein>
    <recommendedName>
        <fullName evidence="3">Avr9/Cf-9 rapidly elicited protein</fullName>
    </recommendedName>
</protein>
<dbReference type="Pfam" id="PF05553">
    <property type="entry name" value="DUF761"/>
    <property type="match status" value="1"/>
</dbReference>
<evidence type="ECO:0008006" key="3">
    <source>
        <dbReference type="Google" id="ProtNLM"/>
    </source>
</evidence>
<organism evidence="1 2">
    <name type="scientific">Erythroxylum novogranatense</name>
    <dbReference type="NCBI Taxonomy" id="1862640"/>
    <lineage>
        <taxon>Eukaryota</taxon>
        <taxon>Viridiplantae</taxon>
        <taxon>Streptophyta</taxon>
        <taxon>Embryophyta</taxon>
        <taxon>Tracheophyta</taxon>
        <taxon>Spermatophyta</taxon>
        <taxon>Magnoliopsida</taxon>
        <taxon>eudicotyledons</taxon>
        <taxon>Gunneridae</taxon>
        <taxon>Pentapetalae</taxon>
        <taxon>rosids</taxon>
        <taxon>fabids</taxon>
        <taxon>Malpighiales</taxon>
        <taxon>Erythroxylaceae</taxon>
        <taxon>Erythroxylum</taxon>
    </lineage>
</organism>